<dbReference type="InterPro" id="IPR006037">
    <property type="entry name" value="RCK_C"/>
</dbReference>
<dbReference type="SMART" id="SM00345">
    <property type="entry name" value="HTH_GNTR"/>
    <property type="match status" value="1"/>
</dbReference>
<dbReference type="PANTHER" id="PTHR30445:SF8">
    <property type="entry name" value="K(+)_H(+) ANTIPORTER SUBUNIT KHTT"/>
    <property type="match status" value="1"/>
</dbReference>
<feature type="domain" description="RCK C-terminal" evidence="6">
    <location>
        <begin position="125"/>
        <end position="209"/>
    </location>
</feature>
<proteinExistence type="predicted"/>
<dbReference type="InterPro" id="IPR036390">
    <property type="entry name" value="WH_DNA-bd_sf"/>
</dbReference>
<protein>
    <submittedName>
        <fullName evidence="7">TrkA C-terminal domain-containing protein</fullName>
    </submittedName>
</protein>
<dbReference type="PROSITE" id="PS50949">
    <property type="entry name" value="HTH_GNTR"/>
    <property type="match status" value="1"/>
</dbReference>
<keyword evidence="3" id="KW-0804">Transcription</keyword>
<evidence type="ECO:0000256" key="1">
    <source>
        <dbReference type="ARBA" id="ARBA00023015"/>
    </source>
</evidence>
<name>A0ABV8CYG6_9STRE</name>
<dbReference type="InterPro" id="IPR050144">
    <property type="entry name" value="AAE_transporter"/>
</dbReference>
<dbReference type="InterPro" id="IPR000524">
    <property type="entry name" value="Tscrpt_reg_HTH_GntR"/>
</dbReference>
<dbReference type="Pfam" id="PF02080">
    <property type="entry name" value="TrkA_C"/>
    <property type="match status" value="1"/>
</dbReference>
<dbReference type="RefSeq" id="WP_380429170.1">
    <property type="nucleotide sequence ID" value="NZ_JBHSAC010000006.1"/>
</dbReference>
<dbReference type="SUPFAM" id="SSF116726">
    <property type="entry name" value="TrkA C-terminal domain-like"/>
    <property type="match status" value="1"/>
</dbReference>
<dbReference type="CDD" id="cd07377">
    <property type="entry name" value="WHTH_GntR"/>
    <property type="match status" value="1"/>
</dbReference>
<dbReference type="PROSITE" id="PS51202">
    <property type="entry name" value="RCK_C"/>
    <property type="match status" value="1"/>
</dbReference>
<keyword evidence="4" id="KW-0175">Coiled coil</keyword>
<keyword evidence="8" id="KW-1185">Reference proteome</keyword>
<dbReference type="InterPro" id="IPR036721">
    <property type="entry name" value="RCK_C_sf"/>
</dbReference>
<comment type="caution">
    <text evidence="7">The sequence shown here is derived from an EMBL/GenBank/DDBJ whole genome shotgun (WGS) entry which is preliminary data.</text>
</comment>
<evidence type="ECO:0000313" key="8">
    <source>
        <dbReference type="Proteomes" id="UP001595901"/>
    </source>
</evidence>
<keyword evidence="1" id="KW-0805">Transcription regulation</keyword>
<accession>A0ABV8CYG6</accession>
<dbReference type="Pfam" id="PF00392">
    <property type="entry name" value="GntR"/>
    <property type="match status" value="1"/>
</dbReference>
<dbReference type="InterPro" id="IPR036388">
    <property type="entry name" value="WH-like_DNA-bd_sf"/>
</dbReference>
<evidence type="ECO:0000256" key="4">
    <source>
        <dbReference type="SAM" id="Coils"/>
    </source>
</evidence>
<dbReference type="EMBL" id="JBHSAC010000006">
    <property type="protein sequence ID" value="MFC3931320.1"/>
    <property type="molecule type" value="Genomic_DNA"/>
</dbReference>
<evidence type="ECO:0000313" key="7">
    <source>
        <dbReference type="EMBL" id="MFC3931320.1"/>
    </source>
</evidence>
<dbReference type="PANTHER" id="PTHR30445">
    <property type="entry name" value="K(+)_H(+) ANTIPORTER SUBUNIT KHTT"/>
    <property type="match status" value="1"/>
</dbReference>
<sequence length="209" mass="23927">MAELISKTKQSRYQQVAVGIAKRIVEGKYLVGEKMKSRSTLASNFNVSPETARKAINILVDLDIVEVRHGSGVRVVSKEKAKEFLETFEATHSLNVLKSEIHSNINQQESELRQLSRLIDDLISQNRLLTKRFPFDMYEYLIEQDSSYFGKELGDLKFWKETGATIIAIEHEEKLIVSPGPHARIERGDRIYFVGDSLSYANVQEFFNK</sequence>
<feature type="coiled-coil region" evidence="4">
    <location>
        <begin position="98"/>
        <end position="132"/>
    </location>
</feature>
<gene>
    <name evidence="7" type="ORF">ACFOSE_00670</name>
</gene>
<keyword evidence="2" id="KW-0238">DNA-binding</keyword>
<dbReference type="Proteomes" id="UP001595901">
    <property type="component" value="Unassembled WGS sequence"/>
</dbReference>
<feature type="domain" description="HTH gntR-type" evidence="5">
    <location>
        <begin position="10"/>
        <end position="78"/>
    </location>
</feature>
<evidence type="ECO:0000256" key="3">
    <source>
        <dbReference type="ARBA" id="ARBA00023163"/>
    </source>
</evidence>
<evidence type="ECO:0000256" key="2">
    <source>
        <dbReference type="ARBA" id="ARBA00023125"/>
    </source>
</evidence>
<reference evidence="8" key="1">
    <citation type="journal article" date="2019" name="Int. J. Syst. Evol. Microbiol.">
        <title>The Global Catalogue of Microorganisms (GCM) 10K type strain sequencing project: providing services to taxonomists for standard genome sequencing and annotation.</title>
        <authorList>
            <consortium name="The Broad Institute Genomics Platform"/>
            <consortium name="The Broad Institute Genome Sequencing Center for Infectious Disease"/>
            <person name="Wu L."/>
            <person name="Ma J."/>
        </authorList>
    </citation>
    <scope>NUCLEOTIDE SEQUENCE [LARGE SCALE GENOMIC DNA]</scope>
    <source>
        <strain evidence="8">CCUG 58728</strain>
    </source>
</reference>
<dbReference type="Gene3D" id="1.10.10.10">
    <property type="entry name" value="Winged helix-like DNA-binding domain superfamily/Winged helix DNA-binding domain"/>
    <property type="match status" value="1"/>
</dbReference>
<evidence type="ECO:0000259" key="6">
    <source>
        <dbReference type="PROSITE" id="PS51202"/>
    </source>
</evidence>
<evidence type="ECO:0000259" key="5">
    <source>
        <dbReference type="PROSITE" id="PS50949"/>
    </source>
</evidence>
<dbReference type="Gene3D" id="3.30.70.1450">
    <property type="entry name" value="Regulator of K+ conductance, C-terminal domain"/>
    <property type="match status" value="1"/>
</dbReference>
<organism evidence="7 8">
    <name type="scientific">Streptococcus dentapri</name>
    <dbReference type="NCBI Taxonomy" id="573564"/>
    <lineage>
        <taxon>Bacteria</taxon>
        <taxon>Bacillati</taxon>
        <taxon>Bacillota</taxon>
        <taxon>Bacilli</taxon>
        <taxon>Lactobacillales</taxon>
        <taxon>Streptococcaceae</taxon>
        <taxon>Streptococcus</taxon>
    </lineage>
</organism>
<dbReference type="SUPFAM" id="SSF46785">
    <property type="entry name" value="Winged helix' DNA-binding domain"/>
    <property type="match status" value="1"/>
</dbReference>